<evidence type="ECO:0000313" key="3">
    <source>
        <dbReference type="Proteomes" id="UP000077202"/>
    </source>
</evidence>
<accession>A0A176VNU6</accession>
<feature type="region of interest" description="Disordered" evidence="1">
    <location>
        <begin position="169"/>
        <end position="196"/>
    </location>
</feature>
<protein>
    <submittedName>
        <fullName evidence="2">Uncharacterized protein</fullName>
    </submittedName>
</protein>
<organism evidence="2 3">
    <name type="scientific">Marchantia polymorpha subsp. ruderalis</name>
    <dbReference type="NCBI Taxonomy" id="1480154"/>
    <lineage>
        <taxon>Eukaryota</taxon>
        <taxon>Viridiplantae</taxon>
        <taxon>Streptophyta</taxon>
        <taxon>Embryophyta</taxon>
        <taxon>Marchantiophyta</taxon>
        <taxon>Marchantiopsida</taxon>
        <taxon>Marchantiidae</taxon>
        <taxon>Marchantiales</taxon>
        <taxon>Marchantiaceae</taxon>
        <taxon>Marchantia</taxon>
    </lineage>
</organism>
<feature type="region of interest" description="Disordered" evidence="1">
    <location>
        <begin position="105"/>
        <end position="139"/>
    </location>
</feature>
<reference evidence="2" key="1">
    <citation type="submission" date="2016-03" db="EMBL/GenBank/DDBJ databases">
        <title>Mechanisms controlling the formation of the plant cell surface in tip-growing cells are functionally conserved among land plants.</title>
        <authorList>
            <person name="Honkanen S."/>
            <person name="Jones V.A."/>
            <person name="Morieri G."/>
            <person name="Champion C."/>
            <person name="Hetherington A.J."/>
            <person name="Kelly S."/>
            <person name="Saint-Marcoux D."/>
            <person name="Proust H."/>
            <person name="Prescott H."/>
            <person name="Dolan L."/>
        </authorList>
    </citation>
    <scope>NUCLEOTIDE SEQUENCE [LARGE SCALE GENOMIC DNA]</scope>
    <source>
        <tissue evidence="2">Whole gametophyte</tissue>
    </source>
</reference>
<proteinExistence type="predicted"/>
<evidence type="ECO:0000256" key="1">
    <source>
        <dbReference type="SAM" id="MobiDB-lite"/>
    </source>
</evidence>
<feature type="compositionally biased region" description="Gly residues" evidence="1">
    <location>
        <begin position="182"/>
        <end position="194"/>
    </location>
</feature>
<keyword evidence="3" id="KW-1185">Reference proteome</keyword>
<dbReference type="Proteomes" id="UP000077202">
    <property type="component" value="Unassembled WGS sequence"/>
</dbReference>
<sequence length="337" mass="35677">MSELHSETRQPRSPLIPRNLLSPNVDHPHPVAPVKALVDLVPNTRSAPPRRREAVAGVGVSARREDIVFSAETTRTVEVLSNTGGVGTSGGASIGISGGASSSISEGTSGAIGATGTSTSSGTVSIGGGNTRRDVSGVSSFSPIPEFFQRLRKNYQGVKTVKLRRLQEFERKTDRGGDAPRGQGGRGGRGGRGTGAVERTAASATLAIESAMAAQIEQLEQRLAAMAAALISKVARRQVLGQAMDMNCLTWIVSLDLAEQRRLRVDLLVSIPLVSSLHIGTVVAMARGDMRDIRHSWSSWDVTRRLARVAAHAVEEDSHVELAKKEGTENPSLQDVA</sequence>
<feature type="compositionally biased region" description="Low complexity" evidence="1">
    <location>
        <begin position="105"/>
        <end position="124"/>
    </location>
</feature>
<gene>
    <name evidence="2" type="ORF">AXG93_242s1340</name>
</gene>
<dbReference type="EMBL" id="LVLJ01003307">
    <property type="protein sequence ID" value="OAE21951.1"/>
    <property type="molecule type" value="Genomic_DNA"/>
</dbReference>
<name>A0A176VNU6_MARPO</name>
<comment type="caution">
    <text evidence="2">The sequence shown here is derived from an EMBL/GenBank/DDBJ whole genome shotgun (WGS) entry which is preliminary data.</text>
</comment>
<feature type="region of interest" description="Disordered" evidence="1">
    <location>
        <begin position="1"/>
        <end position="26"/>
    </location>
</feature>
<feature type="compositionally biased region" description="Basic and acidic residues" evidence="1">
    <location>
        <begin position="1"/>
        <end position="10"/>
    </location>
</feature>
<dbReference type="AlphaFoldDB" id="A0A176VNU6"/>
<evidence type="ECO:0000313" key="2">
    <source>
        <dbReference type="EMBL" id="OAE21951.1"/>
    </source>
</evidence>
<feature type="compositionally biased region" description="Basic and acidic residues" evidence="1">
    <location>
        <begin position="169"/>
        <end position="178"/>
    </location>
</feature>